<dbReference type="EMBL" id="STGX01000006">
    <property type="protein sequence ID" value="THV28977.1"/>
    <property type="molecule type" value="Genomic_DNA"/>
</dbReference>
<dbReference type="GO" id="GO:0016020">
    <property type="term" value="C:membrane"/>
    <property type="evidence" value="ECO:0007669"/>
    <property type="project" value="UniProtKB-SubCell"/>
</dbReference>
<feature type="domain" description="STAS" evidence="7">
    <location>
        <begin position="243"/>
        <end position="362"/>
    </location>
</feature>
<dbReference type="GO" id="GO:0055085">
    <property type="term" value="P:transmembrane transport"/>
    <property type="evidence" value="ECO:0007669"/>
    <property type="project" value="InterPro"/>
</dbReference>
<accession>A0A4S8PEY7</accession>
<dbReference type="InterPro" id="IPR011547">
    <property type="entry name" value="SLC26A/SulP_dom"/>
</dbReference>
<reference evidence="8 9" key="1">
    <citation type="journal article" date="2018" name="Int. J. Syst. Evol. Microbiol.">
        <title>Glycomyces paridis sp. nov., isolated from the medicinal plant Paris polyphylla.</title>
        <authorList>
            <person name="Fang X.M."/>
            <person name="Bai J.L."/>
            <person name="Su J."/>
            <person name="Zhao L.L."/>
            <person name="Liu H.Y."/>
            <person name="Ma B.P."/>
            <person name="Zhang Y.Q."/>
            <person name="Yu L.Y."/>
        </authorList>
    </citation>
    <scope>NUCLEOTIDE SEQUENCE [LARGE SCALE GENOMIC DNA]</scope>
    <source>
        <strain evidence="8 9">CPCC 204357</strain>
    </source>
</reference>
<evidence type="ECO:0000256" key="5">
    <source>
        <dbReference type="SAM" id="Phobius"/>
    </source>
</evidence>
<comment type="subcellular location">
    <subcellularLocation>
        <location evidence="1">Membrane</location>
        <topology evidence="1">Multi-pass membrane protein</topology>
    </subcellularLocation>
</comment>
<evidence type="ECO:0000256" key="6">
    <source>
        <dbReference type="SAM" id="SignalP"/>
    </source>
</evidence>
<dbReference type="SUPFAM" id="SSF52091">
    <property type="entry name" value="SpoIIaa-like"/>
    <property type="match status" value="1"/>
</dbReference>
<keyword evidence="2 5" id="KW-0812">Transmembrane</keyword>
<feature type="transmembrane region" description="Helical" evidence="5">
    <location>
        <begin position="52"/>
        <end position="72"/>
    </location>
</feature>
<sequence>MLIGRTRWSMLAALVAVAVPTAVAALFGADVVTVADAGAIPRGLPVPVLPDLGLLSFDLIAGAVSVAVIVLVQGAGVSESTANPDGRAVSADRDFTAQGIANLAAGLLQGQPVGGSLGQTAFNRASHARTRWAAVFSGVWIVLILVVFAVPIGYVAMPVLAGLLLYAAVGSIRPGEIATILRTGNASRAALVVTFAGALLLPLTTAVGLGVALSLLLQLNREALDLRIVQLRPLEDGTMREEPVPKALTGDGVTVLDVYGSLLYAGARTLAAGLPDPVLARRPVVVLRLRGRTSLGATFYRVIADYADQLSGRGGRLYLSGLTPQLLGQMRAAGTLGLSGPVHPVPATDIIGASTAEAVHEAHAWLVSRGAESPDPS</sequence>
<dbReference type="PROSITE" id="PS50801">
    <property type="entry name" value="STAS"/>
    <property type="match status" value="1"/>
</dbReference>
<keyword evidence="9" id="KW-1185">Reference proteome</keyword>
<evidence type="ECO:0000256" key="3">
    <source>
        <dbReference type="ARBA" id="ARBA00022989"/>
    </source>
</evidence>
<protein>
    <submittedName>
        <fullName evidence="8">SulP family inorganic anion transporter</fullName>
    </submittedName>
</protein>
<dbReference type="InterPro" id="IPR002645">
    <property type="entry name" value="STAS_dom"/>
</dbReference>
<dbReference type="PANTHER" id="PTHR11814">
    <property type="entry name" value="SULFATE TRANSPORTER"/>
    <property type="match status" value="1"/>
</dbReference>
<dbReference type="InterPro" id="IPR001902">
    <property type="entry name" value="SLC26A/SulP_fam"/>
</dbReference>
<dbReference type="Gene3D" id="3.30.750.24">
    <property type="entry name" value="STAS domain"/>
    <property type="match status" value="1"/>
</dbReference>
<dbReference type="AlphaFoldDB" id="A0A4S8PEY7"/>
<organism evidence="8 9">
    <name type="scientific">Glycomyces paridis</name>
    <dbReference type="NCBI Taxonomy" id="2126555"/>
    <lineage>
        <taxon>Bacteria</taxon>
        <taxon>Bacillati</taxon>
        <taxon>Actinomycetota</taxon>
        <taxon>Actinomycetes</taxon>
        <taxon>Glycomycetales</taxon>
        <taxon>Glycomycetaceae</taxon>
        <taxon>Glycomyces</taxon>
    </lineage>
</organism>
<feature type="chain" id="PRO_5020452448" evidence="6">
    <location>
        <begin position="25"/>
        <end position="377"/>
    </location>
</feature>
<evidence type="ECO:0000313" key="8">
    <source>
        <dbReference type="EMBL" id="THV28977.1"/>
    </source>
</evidence>
<evidence type="ECO:0000259" key="7">
    <source>
        <dbReference type="PROSITE" id="PS50801"/>
    </source>
</evidence>
<gene>
    <name evidence="8" type="ORF">E9998_09500</name>
</gene>
<dbReference type="InterPro" id="IPR036513">
    <property type="entry name" value="STAS_dom_sf"/>
</dbReference>
<evidence type="ECO:0000256" key="4">
    <source>
        <dbReference type="ARBA" id="ARBA00023136"/>
    </source>
</evidence>
<feature type="transmembrane region" description="Helical" evidence="5">
    <location>
        <begin position="139"/>
        <end position="169"/>
    </location>
</feature>
<evidence type="ECO:0000313" key="9">
    <source>
        <dbReference type="Proteomes" id="UP000305792"/>
    </source>
</evidence>
<dbReference type="Proteomes" id="UP000305792">
    <property type="component" value="Unassembled WGS sequence"/>
</dbReference>
<evidence type="ECO:0000256" key="1">
    <source>
        <dbReference type="ARBA" id="ARBA00004141"/>
    </source>
</evidence>
<keyword evidence="6" id="KW-0732">Signal</keyword>
<name>A0A4S8PEY7_9ACTN</name>
<keyword evidence="3 5" id="KW-1133">Transmembrane helix</keyword>
<keyword evidence="4 5" id="KW-0472">Membrane</keyword>
<evidence type="ECO:0000256" key="2">
    <source>
        <dbReference type="ARBA" id="ARBA00022692"/>
    </source>
</evidence>
<feature type="transmembrane region" description="Helical" evidence="5">
    <location>
        <begin position="189"/>
        <end position="217"/>
    </location>
</feature>
<dbReference type="OrthoDB" id="9771198at2"/>
<comment type="caution">
    <text evidence="8">The sequence shown here is derived from an EMBL/GenBank/DDBJ whole genome shotgun (WGS) entry which is preliminary data.</text>
</comment>
<dbReference type="Pfam" id="PF00916">
    <property type="entry name" value="Sulfate_transp"/>
    <property type="match status" value="1"/>
</dbReference>
<proteinExistence type="predicted"/>
<feature type="signal peptide" evidence="6">
    <location>
        <begin position="1"/>
        <end position="24"/>
    </location>
</feature>